<accession>A0A9P5VIV7</accession>
<sequence length="345" mass="39739">MPSNAELNDLVCDRLDRKSLVKCALVNKQWYKTAMPVLFKDIPELQAQRQKESFRRLILEEHHWKEDQEQRKEETERKDESQKKEKDSRSAKATIQTPEIRAEAAIPKKSAASFEHRVFNSKNTCGGQEYGPCILTIPDVVDLFRLLLHQQPQQDSRPKASDKPLVFEVLECFLLQCTNLRIPKVELNEDHVRLPQLLALVVKYIVPVAEHLVIGRFDDERHKPDSKVMSEMAEDMETPYLTGLARLTKLQVLQLGHEIEHTDEIGHASGVVGDLQEECLDLTLESSLGALSTLKKLHQLNVECVHHHMDDENFKWMVDNWPEPETVWGIDCEDDYPHLMGESVL</sequence>
<evidence type="ECO:0000256" key="1">
    <source>
        <dbReference type="SAM" id="MobiDB-lite"/>
    </source>
</evidence>
<evidence type="ECO:0000313" key="3">
    <source>
        <dbReference type="Proteomes" id="UP000696485"/>
    </source>
</evidence>
<dbReference type="SUPFAM" id="SSF81383">
    <property type="entry name" value="F-box domain"/>
    <property type="match status" value="1"/>
</dbReference>
<feature type="compositionally biased region" description="Basic and acidic residues" evidence="1">
    <location>
        <begin position="66"/>
        <end position="90"/>
    </location>
</feature>
<proteinExistence type="predicted"/>
<evidence type="ECO:0008006" key="4">
    <source>
        <dbReference type="Google" id="ProtNLM"/>
    </source>
</evidence>
<dbReference type="InterPro" id="IPR036047">
    <property type="entry name" value="F-box-like_dom_sf"/>
</dbReference>
<gene>
    <name evidence="2" type="ORF">BG006_009494</name>
</gene>
<comment type="caution">
    <text evidence="2">The sequence shown here is derived from an EMBL/GenBank/DDBJ whole genome shotgun (WGS) entry which is preliminary data.</text>
</comment>
<reference evidence="2" key="1">
    <citation type="journal article" date="2020" name="Fungal Divers.">
        <title>Resolving the Mortierellaceae phylogeny through synthesis of multi-gene phylogenetics and phylogenomics.</title>
        <authorList>
            <person name="Vandepol N."/>
            <person name="Liber J."/>
            <person name="Desiro A."/>
            <person name="Na H."/>
            <person name="Kennedy M."/>
            <person name="Barry K."/>
            <person name="Grigoriev I.V."/>
            <person name="Miller A.N."/>
            <person name="O'Donnell K."/>
            <person name="Stajich J.E."/>
            <person name="Bonito G."/>
        </authorList>
    </citation>
    <scope>NUCLEOTIDE SEQUENCE</scope>
    <source>
        <strain evidence="2">NVP1</strain>
    </source>
</reference>
<evidence type="ECO:0000313" key="2">
    <source>
        <dbReference type="EMBL" id="KAF9327160.1"/>
    </source>
</evidence>
<organism evidence="2 3">
    <name type="scientific">Podila minutissima</name>
    <dbReference type="NCBI Taxonomy" id="64525"/>
    <lineage>
        <taxon>Eukaryota</taxon>
        <taxon>Fungi</taxon>
        <taxon>Fungi incertae sedis</taxon>
        <taxon>Mucoromycota</taxon>
        <taxon>Mortierellomycotina</taxon>
        <taxon>Mortierellomycetes</taxon>
        <taxon>Mortierellales</taxon>
        <taxon>Mortierellaceae</taxon>
        <taxon>Podila</taxon>
    </lineage>
</organism>
<dbReference type="AlphaFoldDB" id="A0A9P5VIV7"/>
<keyword evidence="3" id="KW-1185">Reference proteome</keyword>
<dbReference type="EMBL" id="JAAAUY010000695">
    <property type="protein sequence ID" value="KAF9327160.1"/>
    <property type="molecule type" value="Genomic_DNA"/>
</dbReference>
<dbReference type="Proteomes" id="UP000696485">
    <property type="component" value="Unassembled WGS sequence"/>
</dbReference>
<feature type="region of interest" description="Disordered" evidence="1">
    <location>
        <begin position="66"/>
        <end position="102"/>
    </location>
</feature>
<name>A0A9P5VIV7_9FUNG</name>
<protein>
    <recommendedName>
        <fullName evidence="4">F-box domain-containing protein</fullName>
    </recommendedName>
</protein>